<dbReference type="Proteomes" id="UP001589692">
    <property type="component" value="Unassembled WGS sequence"/>
</dbReference>
<dbReference type="InterPro" id="IPR057326">
    <property type="entry name" value="KR_dom"/>
</dbReference>
<evidence type="ECO:0000256" key="3">
    <source>
        <dbReference type="RuleBase" id="RU000363"/>
    </source>
</evidence>
<dbReference type="SMART" id="SM00822">
    <property type="entry name" value="PKS_KR"/>
    <property type="match status" value="1"/>
</dbReference>
<name>A0ABV6ASS4_9HYPH</name>
<evidence type="ECO:0000313" key="5">
    <source>
        <dbReference type="EMBL" id="MFB9952897.1"/>
    </source>
</evidence>
<dbReference type="Pfam" id="PF00106">
    <property type="entry name" value="adh_short"/>
    <property type="match status" value="1"/>
</dbReference>
<dbReference type="PANTHER" id="PTHR43391:SF26">
    <property type="entry name" value="BLL7251 PROTEIN"/>
    <property type="match status" value="1"/>
</dbReference>
<dbReference type="EMBL" id="JBHMAA010000040">
    <property type="protein sequence ID" value="MFB9952897.1"/>
    <property type="molecule type" value="Genomic_DNA"/>
</dbReference>
<reference evidence="5 6" key="1">
    <citation type="submission" date="2024-09" db="EMBL/GenBank/DDBJ databases">
        <authorList>
            <person name="Sun Q."/>
            <person name="Mori K."/>
        </authorList>
    </citation>
    <scope>NUCLEOTIDE SEQUENCE [LARGE SCALE GENOMIC DNA]</scope>
    <source>
        <strain evidence="5 6">TBRC 4938</strain>
    </source>
</reference>
<keyword evidence="6" id="KW-1185">Reference proteome</keyword>
<feature type="domain" description="Ketoreductase" evidence="4">
    <location>
        <begin position="12"/>
        <end position="198"/>
    </location>
</feature>
<evidence type="ECO:0000256" key="2">
    <source>
        <dbReference type="ARBA" id="ARBA00023002"/>
    </source>
</evidence>
<dbReference type="SUPFAM" id="SSF51735">
    <property type="entry name" value="NAD(P)-binding Rossmann-fold domains"/>
    <property type="match status" value="1"/>
</dbReference>
<evidence type="ECO:0000313" key="6">
    <source>
        <dbReference type="Proteomes" id="UP001589692"/>
    </source>
</evidence>
<evidence type="ECO:0000259" key="4">
    <source>
        <dbReference type="SMART" id="SM00822"/>
    </source>
</evidence>
<proteinExistence type="inferred from homology"/>
<dbReference type="PRINTS" id="PR00081">
    <property type="entry name" value="GDHRDH"/>
</dbReference>
<organism evidence="5 6">
    <name type="scientific">Rhizobium puerariae</name>
    <dbReference type="NCBI Taxonomy" id="1585791"/>
    <lineage>
        <taxon>Bacteria</taxon>
        <taxon>Pseudomonadati</taxon>
        <taxon>Pseudomonadota</taxon>
        <taxon>Alphaproteobacteria</taxon>
        <taxon>Hyphomicrobiales</taxon>
        <taxon>Rhizobiaceae</taxon>
        <taxon>Rhizobium/Agrobacterium group</taxon>
        <taxon>Rhizobium</taxon>
    </lineage>
</organism>
<sequence>MTGRAGETLQGKVAVITGGASGIGLALAVEAARNGMKVALADLSQERLDEAKRIVDEIGVETITVPTDVSRLADVQALHDRTSERLGPPWLVANNAGITKLALTWDHTEADWKRMFDINVGGVVNGLLAFLPGLRERRSGHIVNTASAAGLLTIPAASAYVASKHAVVGLSETLYRELLASHSGVGISVLCPALVKTNIMKNEAAGAPPSADAMKSSHAMEPGDVARQVFSAITTRQFWILTHAAQMEPHIRARSEEIVNQVNPGQGSIDPDVARSSSAITGVDFLAPVPGRS</sequence>
<comment type="caution">
    <text evidence="5">The sequence shown here is derived from an EMBL/GenBank/DDBJ whole genome shotgun (WGS) entry which is preliminary data.</text>
</comment>
<gene>
    <name evidence="5" type="ORF">ACFFP0_28980</name>
</gene>
<protein>
    <submittedName>
        <fullName evidence="5">SDR family NAD(P)-dependent oxidoreductase</fullName>
    </submittedName>
</protein>
<accession>A0ABV6ASS4</accession>
<dbReference type="PRINTS" id="PR00080">
    <property type="entry name" value="SDRFAMILY"/>
</dbReference>
<evidence type="ECO:0000256" key="1">
    <source>
        <dbReference type="ARBA" id="ARBA00006484"/>
    </source>
</evidence>
<keyword evidence="2" id="KW-0560">Oxidoreductase</keyword>
<comment type="similarity">
    <text evidence="1 3">Belongs to the short-chain dehydrogenases/reductases (SDR) family.</text>
</comment>
<dbReference type="PANTHER" id="PTHR43391">
    <property type="entry name" value="RETINOL DEHYDROGENASE-RELATED"/>
    <property type="match status" value="1"/>
</dbReference>
<dbReference type="InterPro" id="IPR002347">
    <property type="entry name" value="SDR_fam"/>
</dbReference>
<dbReference type="Gene3D" id="3.40.50.720">
    <property type="entry name" value="NAD(P)-binding Rossmann-like Domain"/>
    <property type="match status" value="1"/>
</dbReference>
<dbReference type="InterPro" id="IPR036291">
    <property type="entry name" value="NAD(P)-bd_dom_sf"/>
</dbReference>
<dbReference type="CDD" id="cd05233">
    <property type="entry name" value="SDR_c"/>
    <property type="match status" value="1"/>
</dbReference>
<dbReference type="RefSeq" id="WP_377265697.1">
    <property type="nucleotide sequence ID" value="NZ_JBHMAA010000040.1"/>
</dbReference>